<dbReference type="PANTHER" id="PTHR46640">
    <property type="entry name" value="TRIACYLGLYCEROL LIPASE, PUTATIVE (AFU_ORTHOLOGUE AFUA_6G06510)-RELATED"/>
    <property type="match status" value="1"/>
</dbReference>
<dbReference type="Gene3D" id="3.40.50.1820">
    <property type="entry name" value="alpha/beta hydrolase"/>
    <property type="match status" value="1"/>
</dbReference>
<dbReference type="Proteomes" id="UP001140453">
    <property type="component" value="Unassembled WGS sequence"/>
</dbReference>
<name>A0A9W8YQ97_9PEZI</name>
<dbReference type="SUPFAM" id="SSF53474">
    <property type="entry name" value="alpha/beta-Hydrolases"/>
    <property type="match status" value="1"/>
</dbReference>
<gene>
    <name evidence="3" type="ORF">N0V93_006662</name>
</gene>
<sequence>MASALVVASPLEVRADTVTLSTEAYDNMKYYVQYSASAYCNSQDVVGSLVTCEGGCPEVMANGATILGVMPNTTVFDLEGYVALDTVREEIVVAFRGSSDLRNWIADFDFILTPFSECDGCYVHNGFYESWQEIKTYAQGFVQAAYALYPNYTLTVAGHSLGAAVGTLAAVDFRIAGYPCDVYTVGSPRVGNLAFAEFVTAQAGDEYRATHYDDPVPRLPPIVLGYYHTSPEYWLEAGPATNVDYTIDEIAICTGYANTSCNAGTSGLDGDAHEYYFQYMSCDASESNGIVLRDTLAARQDSNSTDISDEELAEKLSNYTVQDVAYSKQLADSGKAQWP</sequence>
<organism evidence="3 4">
    <name type="scientific">Gnomoniopsis smithogilvyi</name>
    <dbReference type="NCBI Taxonomy" id="1191159"/>
    <lineage>
        <taxon>Eukaryota</taxon>
        <taxon>Fungi</taxon>
        <taxon>Dikarya</taxon>
        <taxon>Ascomycota</taxon>
        <taxon>Pezizomycotina</taxon>
        <taxon>Sordariomycetes</taxon>
        <taxon>Sordariomycetidae</taxon>
        <taxon>Diaporthales</taxon>
        <taxon>Gnomoniaceae</taxon>
        <taxon>Gnomoniopsis</taxon>
    </lineage>
</organism>
<dbReference type="InterPro" id="IPR051299">
    <property type="entry name" value="AB_hydrolase_lip/est"/>
</dbReference>
<keyword evidence="4" id="KW-1185">Reference proteome</keyword>
<evidence type="ECO:0000256" key="1">
    <source>
        <dbReference type="ARBA" id="ARBA00022801"/>
    </source>
</evidence>
<keyword evidence="1" id="KW-0378">Hydrolase</keyword>
<dbReference type="OrthoDB" id="426718at2759"/>
<comment type="caution">
    <text evidence="3">The sequence shown here is derived from an EMBL/GenBank/DDBJ whole genome shotgun (WGS) entry which is preliminary data.</text>
</comment>
<dbReference type="InterPro" id="IPR002921">
    <property type="entry name" value="Fungal_lipase-type"/>
</dbReference>
<dbReference type="AlphaFoldDB" id="A0A9W8YQ97"/>
<dbReference type="InterPro" id="IPR029058">
    <property type="entry name" value="AB_hydrolase_fold"/>
</dbReference>
<evidence type="ECO:0000313" key="3">
    <source>
        <dbReference type="EMBL" id="KAJ4389199.1"/>
    </source>
</evidence>
<reference evidence="3" key="1">
    <citation type="submission" date="2022-10" db="EMBL/GenBank/DDBJ databases">
        <title>Tapping the CABI collections for fungal endophytes: first genome assemblies for Collariella, Neodidymelliopsis, Ascochyta clinopodiicola, Didymella pomorum, Didymosphaeria variabile, Neocosmospora piperis and Neocucurbitaria cava.</title>
        <authorList>
            <person name="Hill R."/>
        </authorList>
    </citation>
    <scope>NUCLEOTIDE SEQUENCE</scope>
    <source>
        <strain evidence="3">IMI 355082</strain>
    </source>
</reference>
<dbReference type="PANTHER" id="PTHR46640:SF3">
    <property type="entry name" value="LIPASE LIH1-RELATED"/>
    <property type="match status" value="1"/>
</dbReference>
<evidence type="ECO:0000313" key="4">
    <source>
        <dbReference type="Proteomes" id="UP001140453"/>
    </source>
</evidence>
<dbReference type="GO" id="GO:0006629">
    <property type="term" value="P:lipid metabolic process"/>
    <property type="evidence" value="ECO:0007669"/>
    <property type="project" value="InterPro"/>
</dbReference>
<dbReference type="CDD" id="cd00519">
    <property type="entry name" value="Lipase_3"/>
    <property type="match status" value="1"/>
</dbReference>
<proteinExistence type="predicted"/>
<evidence type="ECO:0000259" key="2">
    <source>
        <dbReference type="Pfam" id="PF01764"/>
    </source>
</evidence>
<protein>
    <recommendedName>
        <fullName evidence="2">Fungal lipase-type domain-containing protein</fullName>
    </recommendedName>
</protein>
<dbReference type="GO" id="GO:0016787">
    <property type="term" value="F:hydrolase activity"/>
    <property type="evidence" value="ECO:0007669"/>
    <property type="project" value="UniProtKB-KW"/>
</dbReference>
<feature type="domain" description="Fungal lipase-type" evidence="2">
    <location>
        <begin position="92"/>
        <end position="222"/>
    </location>
</feature>
<accession>A0A9W8YQ97</accession>
<dbReference type="Pfam" id="PF01764">
    <property type="entry name" value="Lipase_3"/>
    <property type="match status" value="1"/>
</dbReference>
<dbReference type="EMBL" id="JAPEVB010000004">
    <property type="protein sequence ID" value="KAJ4389199.1"/>
    <property type="molecule type" value="Genomic_DNA"/>
</dbReference>